<evidence type="ECO:0000256" key="3">
    <source>
        <dbReference type="ARBA" id="ARBA00023163"/>
    </source>
</evidence>
<evidence type="ECO:0000256" key="2">
    <source>
        <dbReference type="ARBA" id="ARBA00023125"/>
    </source>
</evidence>
<gene>
    <name evidence="5" type="ORF">ACFQ07_26435</name>
</gene>
<dbReference type="Pfam" id="PF12833">
    <property type="entry name" value="HTH_18"/>
    <property type="match status" value="1"/>
</dbReference>
<feature type="domain" description="HTH araC/xylS-type" evidence="4">
    <location>
        <begin position="1"/>
        <end position="80"/>
    </location>
</feature>
<dbReference type="Proteomes" id="UP001597083">
    <property type="component" value="Unassembled WGS sequence"/>
</dbReference>
<keyword evidence="2" id="KW-0238">DNA-binding</keyword>
<feature type="non-terminal residue" evidence="5">
    <location>
        <position position="1"/>
    </location>
</feature>
<accession>A0ABW3CMQ4</accession>
<keyword evidence="1" id="KW-0805">Transcription regulation</keyword>
<reference evidence="6" key="1">
    <citation type="journal article" date="2019" name="Int. J. Syst. Evol. Microbiol.">
        <title>The Global Catalogue of Microorganisms (GCM) 10K type strain sequencing project: providing services to taxonomists for standard genome sequencing and annotation.</title>
        <authorList>
            <consortium name="The Broad Institute Genomics Platform"/>
            <consortium name="The Broad Institute Genome Sequencing Center for Infectious Disease"/>
            <person name="Wu L."/>
            <person name="Ma J."/>
        </authorList>
    </citation>
    <scope>NUCLEOTIDE SEQUENCE [LARGE SCALE GENOMIC DNA]</scope>
    <source>
        <strain evidence="6">JCM 31696</strain>
    </source>
</reference>
<protein>
    <submittedName>
        <fullName evidence="5">Helix-turn-helix domain-containing protein</fullName>
    </submittedName>
</protein>
<evidence type="ECO:0000259" key="4">
    <source>
        <dbReference type="PROSITE" id="PS01124"/>
    </source>
</evidence>
<dbReference type="InterPro" id="IPR018060">
    <property type="entry name" value="HTH_AraC"/>
</dbReference>
<dbReference type="SMART" id="SM00342">
    <property type="entry name" value="HTH_ARAC"/>
    <property type="match status" value="1"/>
</dbReference>
<evidence type="ECO:0000313" key="5">
    <source>
        <dbReference type="EMBL" id="MFD0855808.1"/>
    </source>
</evidence>
<dbReference type="InterPro" id="IPR009057">
    <property type="entry name" value="Homeodomain-like_sf"/>
</dbReference>
<dbReference type="PROSITE" id="PS00041">
    <property type="entry name" value="HTH_ARAC_FAMILY_1"/>
    <property type="match status" value="1"/>
</dbReference>
<dbReference type="Gene3D" id="1.10.10.60">
    <property type="entry name" value="Homeodomain-like"/>
    <property type="match status" value="1"/>
</dbReference>
<dbReference type="EMBL" id="JBHTIR010003798">
    <property type="protein sequence ID" value="MFD0855808.1"/>
    <property type="molecule type" value="Genomic_DNA"/>
</dbReference>
<dbReference type="SUPFAM" id="SSF46689">
    <property type="entry name" value="Homeodomain-like"/>
    <property type="match status" value="1"/>
</dbReference>
<organism evidence="5 6">
    <name type="scientific">Actinomadura adrarensis</name>
    <dbReference type="NCBI Taxonomy" id="1819600"/>
    <lineage>
        <taxon>Bacteria</taxon>
        <taxon>Bacillati</taxon>
        <taxon>Actinomycetota</taxon>
        <taxon>Actinomycetes</taxon>
        <taxon>Streptosporangiales</taxon>
        <taxon>Thermomonosporaceae</taxon>
        <taxon>Actinomadura</taxon>
    </lineage>
</organism>
<sequence length="87" mass="9738">VAAQAHMSPRTLERRFRAETGESLAAWIAHRRVERARALLEESDLTVTQVAHTVGFGSAESLRRHFVTRTGTTPRAYRDTFRGSNAS</sequence>
<name>A0ABW3CMQ4_9ACTN</name>
<comment type="caution">
    <text evidence="5">The sequence shown here is derived from an EMBL/GenBank/DDBJ whole genome shotgun (WGS) entry which is preliminary data.</text>
</comment>
<dbReference type="PANTHER" id="PTHR46796">
    <property type="entry name" value="HTH-TYPE TRANSCRIPTIONAL ACTIVATOR RHAS-RELATED"/>
    <property type="match status" value="1"/>
</dbReference>
<proteinExistence type="predicted"/>
<dbReference type="InterPro" id="IPR018062">
    <property type="entry name" value="HTH_AraC-typ_CS"/>
</dbReference>
<dbReference type="InterPro" id="IPR050204">
    <property type="entry name" value="AraC_XylS_family_regulators"/>
</dbReference>
<keyword evidence="6" id="KW-1185">Reference proteome</keyword>
<keyword evidence="3" id="KW-0804">Transcription</keyword>
<evidence type="ECO:0000256" key="1">
    <source>
        <dbReference type="ARBA" id="ARBA00023015"/>
    </source>
</evidence>
<evidence type="ECO:0000313" key="6">
    <source>
        <dbReference type="Proteomes" id="UP001597083"/>
    </source>
</evidence>
<dbReference type="PROSITE" id="PS01124">
    <property type="entry name" value="HTH_ARAC_FAMILY_2"/>
    <property type="match status" value="1"/>
</dbReference>